<evidence type="ECO:0000256" key="3">
    <source>
        <dbReference type="ARBA" id="ARBA00023163"/>
    </source>
</evidence>
<keyword evidence="6" id="KW-1185">Reference proteome</keyword>
<dbReference type="Proteomes" id="UP000682843">
    <property type="component" value="Chromosome"/>
</dbReference>
<dbReference type="EMBL" id="CP036498">
    <property type="protein sequence ID" value="QUS38068.1"/>
    <property type="molecule type" value="Genomic_DNA"/>
</dbReference>
<dbReference type="PANTHER" id="PTHR46796">
    <property type="entry name" value="HTH-TYPE TRANSCRIPTIONAL ACTIVATOR RHAS-RELATED"/>
    <property type="match status" value="1"/>
</dbReference>
<dbReference type="PROSITE" id="PS00041">
    <property type="entry name" value="HTH_ARAC_FAMILY_1"/>
    <property type="match status" value="1"/>
</dbReference>
<feature type="domain" description="HTH araC/xylS-type" evidence="4">
    <location>
        <begin position="205"/>
        <end position="303"/>
    </location>
</feature>
<dbReference type="InterPro" id="IPR018062">
    <property type="entry name" value="HTH_AraC-typ_CS"/>
</dbReference>
<dbReference type="InterPro" id="IPR020449">
    <property type="entry name" value="Tscrpt_reg_AraC-type_HTH"/>
</dbReference>
<evidence type="ECO:0000313" key="5">
    <source>
        <dbReference type="EMBL" id="QUS38068.1"/>
    </source>
</evidence>
<dbReference type="InterPro" id="IPR018060">
    <property type="entry name" value="HTH_AraC"/>
</dbReference>
<evidence type="ECO:0000256" key="2">
    <source>
        <dbReference type="ARBA" id="ARBA00023125"/>
    </source>
</evidence>
<dbReference type="Gene3D" id="1.10.10.60">
    <property type="entry name" value="Homeodomain-like"/>
    <property type="match status" value="2"/>
</dbReference>
<evidence type="ECO:0000313" key="6">
    <source>
        <dbReference type="Proteomes" id="UP000682843"/>
    </source>
</evidence>
<dbReference type="SUPFAM" id="SSF46689">
    <property type="entry name" value="Homeodomain-like"/>
    <property type="match status" value="2"/>
</dbReference>
<dbReference type="Pfam" id="PF12833">
    <property type="entry name" value="HTH_18"/>
    <property type="match status" value="1"/>
</dbReference>
<dbReference type="PANTHER" id="PTHR46796:SF14">
    <property type="entry name" value="TRANSCRIPTIONAL REGULATORY PROTEIN"/>
    <property type="match status" value="1"/>
</dbReference>
<keyword evidence="1" id="KW-0805">Transcription regulation</keyword>
<evidence type="ECO:0000256" key="1">
    <source>
        <dbReference type="ARBA" id="ARBA00023015"/>
    </source>
</evidence>
<organism evidence="5 6">
    <name type="scientific">Tardiphaga alba</name>
    <dbReference type="NCBI Taxonomy" id="340268"/>
    <lineage>
        <taxon>Bacteria</taxon>
        <taxon>Pseudomonadati</taxon>
        <taxon>Pseudomonadota</taxon>
        <taxon>Alphaproteobacteria</taxon>
        <taxon>Hyphomicrobiales</taxon>
        <taxon>Nitrobacteraceae</taxon>
        <taxon>Tardiphaga</taxon>
    </lineage>
</organism>
<keyword evidence="3" id="KW-0804">Transcription</keyword>
<protein>
    <submittedName>
        <fullName evidence="5">AraC family transcriptional regulator</fullName>
    </submittedName>
</protein>
<proteinExistence type="predicted"/>
<name>A0ABX8A3D7_9BRAD</name>
<dbReference type="InterPro" id="IPR009057">
    <property type="entry name" value="Homeodomain-like_sf"/>
</dbReference>
<evidence type="ECO:0000259" key="4">
    <source>
        <dbReference type="PROSITE" id="PS01124"/>
    </source>
</evidence>
<reference evidence="5 6" key="1">
    <citation type="submission" date="2019-02" db="EMBL/GenBank/DDBJ databases">
        <title>Emended description of the genus Rhodopseudomonas and description of Rhodopseudomonas albus sp. nov., a non-phototrophic, heavy-metal-tolerant bacterium isolated from garden soil.</title>
        <authorList>
            <person name="Bao Z."/>
            <person name="Cao W.W."/>
            <person name="Sato Y."/>
            <person name="Nishizawa T."/>
            <person name="Zhao J."/>
            <person name="Guo Y."/>
            <person name="Ohta H."/>
        </authorList>
    </citation>
    <scope>NUCLEOTIDE SEQUENCE [LARGE SCALE GENOMIC DNA]</scope>
    <source>
        <strain evidence="5 6">SK50-23</strain>
    </source>
</reference>
<dbReference type="PRINTS" id="PR00032">
    <property type="entry name" value="HTHARAC"/>
</dbReference>
<dbReference type="RefSeq" id="WP_211911602.1">
    <property type="nucleotide sequence ID" value="NZ_CP036498.1"/>
</dbReference>
<accession>A0ABX8A3D7</accession>
<dbReference type="PROSITE" id="PS01124">
    <property type="entry name" value="HTH_ARAC_FAMILY_2"/>
    <property type="match status" value="1"/>
</dbReference>
<keyword evidence="2" id="KW-0238">DNA-binding</keyword>
<gene>
    <name evidence="5" type="ORF">RPMA_03770</name>
</gene>
<dbReference type="SMART" id="SM00342">
    <property type="entry name" value="HTH_ARAC"/>
    <property type="match status" value="1"/>
</dbReference>
<dbReference type="InterPro" id="IPR050204">
    <property type="entry name" value="AraC_XylS_family_regulators"/>
</dbReference>
<sequence>MSSEVSVPPPMASVTKKDLFGCSSNKLGKDQELRCEGIGFFRKGSDDPRLGQVATEADDRGYLIGMSLANSHRRRIFHATHATSHDFDEGSVYLRDLAVPYRADLAGSFDFLLMEISRPFLIAFAEEHGLPAGAEFMCVTGTKDPVLSNLLQATLPTFQESASNDLLFLDQLGLTIGAHLFERYAAASMTPIRQVRSPLSKAQLAIATEMLSQGLGDKVTLSDVAAACGLSRGYFIHAFRKTTGLPPHRWVLSHRIERARELILSSDLSLAQIAAVCGFADQSHFTRVFSRSVGTSPGNWRRLTKI</sequence>